<sequence length="113" mass="12594">MIALHTVSAAIDISTCARMDEGALDKASQGLCISSCKLQNCATGYCRERNGRPKCVCSRCESRSGDSPKISIVDQNMYWWAIAHYSLFCYWQSCGFRLRVSDIATGEVYSDNF</sequence>
<dbReference type="Proteomes" id="UP000267096">
    <property type="component" value="Unassembled WGS sequence"/>
</dbReference>
<dbReference type="WBParaSite" id="ASIM_0000684301-mRNA-1">
    <property type="protein sequence ID" value="ASIM_0000684301-mRNA-1"/>
    <property type="gene ID" value="ASIM_0000684301"/>
</dbReference>
<proteinExistence type="predicted"/>
<dbReference type="PANTHER" id="PTHR37971">
    <property type="entry name" value="ANTIBACTERIAL FACTOR-RELATED PEPTIDE 1-RELATED"/>
    <property type="match status" value="1"/>
</dbReference>
<name>A0A0M3JGT5_ANISI</name>
<dbReference type="Gene3D" id="3.30.30.110">
    <property type="entry name" value="Antibacterial factor-related peptide"/>
    <property type="match status" value="1"/>
</dbReference>
<evidence type="ECO:0000313" key="1">
    <source>
        <dbReference type="EMBL" id="VDK27406.1"/>
    </source>
</evidence>
<evidence type="ECO:0000313" key="2">
    <source>
        <dbReference type="Proteomes" id="UP000267096"/>
    </source>
</evidence>
<evidence type="ECO:0000313" key="3">
    <source>
        <dbReference type="WBParaSite" id="ASIM_0000684301-mRNA-1"/>
    </source>
</evidence>
<accession>A0A0M3JGT5</accession>
<reference evidence="1 2" key="2">
    <citation type="submission" date="2018-11" db="EMBL/GenBank/DDBJ databases">
        <authorList>
            <consortium name="Pathogen Informatics"/>
        </authorList>
    </citation>
    <scope>NUCLEOTIDE SEQUENCE [LARGE SCALE GENOMIC DNA]</scope>
</reference>
<dbReference type="InterPro" id="IPR031770">
    <property type="entry name" value="Abf-1/2"/>
</dbReference>
<dbReference type="GO" id="GO:0098542">
    <property type="term" value="P:defense response to other organism"/>
    <property type="evidence" value="ECO:0007669"/>
    <property type="project" value="InterPro"/>
</dbReference>
<dbReference type="EMBL" id="UYRR01014646">
    <property type="protein sequence ID" value="VDK27406.1"/>
    <property type="molecule type" value="Genomic_DNA"/>
</dbReference>
<dbReference type="InterPro" id="IPR038204">
    <property type="entry name" value="Abf-1/2_sf"/>
</dbReference>
<dbReference type="AlphaFoldDB" id="A0A0M3JGT5"/>
<keyword evidence="2" id="KW-1185">Reference proteome</keyword>
<reference evidence="3" key="1">
    <citation type="submission" date="2017-02" db="UniProtKB">
        <authorList>
            <consortium name="WormBaseParasite"/>
        </authorList>
    </citation>
    <scope>IDENTIFICATION</scope>
</reference>
<dbReference type="PANTHER" id="PTHR37971:SF1">
    <property type="entry name" value="ANTIBACTERIAL FACTOR-RELATED PEPTIDE 1-RELATED"/>
    <property type="match status" value="1"/>
</dbReference>
<organism evidence="3">
    <name type="scientific">Anisakis simplex</name>
    <name type="common">Herring worm</name>
    <dbReference type="NCBI Taxonomy" id="6269"/>
    <lineage>
        <taxon>Eukaryota</taxon>
        <taxon>Metazoa</taxon>
        <taxon>Ecdysozoa</taxon>
        <taxon>Nematoda</taxon>
        <taxon>Chromadorea</taxon>
        <taxon>Rhabditida</taxon>
        <taxon>Spirurina</taxon>
        <taxon>Ascaridomorpha</taxon>
        <taxon>Ascaridoidea</taxon>
        <taxon>Anisakidae</taxon>
        <taxon>Anisakis</taxon>
        <taxon>Anisakis simplex complex</taxon>
    </lineage>
</organism>
<protein>
    <submittedName>
        <fullName evidence="3">ABF-2 (inferred by orthology to a C. elegans protein)</fullName>
    </submittedName>
</protein>
<dbReference type="OrthoDB" id="5786696at2759"/>
<dbReference type="Pfam" id="PF16839">
    <property type="entry name" value="Antimicrobial25"/>
    <property type="match status" value="1"/>
</dbReference>
<gene>
    <name evidence="1" type="ORF">ASIM_LOCUS6619</name>
</gene>